<evidence type="ECO:0000256" key="2">
    <source>
        <dbReference type="ARBA" id="ARBA00022747"/>
    </source>
</evidence>
<dbReference type="PANTHER" id="PTHR30408">
    <property type="entry name" value="TYPE-1 RESTRICTION ENZYME ECOKI SPECIFICITY PROTEIN"/>
    <property type="match status" value="1"/>
</dbReference>
<evidence type="ECO:0000313" key="6">
    <source>
        <dbReference type="Proteomes" id="UP000241193"/>
    </source>
</evidence>
<sequence length="377" mass="41867">MPRRGDLLYSREGTYFGIAAEVPEKVRVCLGQRMVLIRPLASKLDFRFLRHWLNSPVMAAHIHGHRDGSVAERLNLPTIRALPIAVPPLPEQRAIAHILGTMDDKIELNRRANETLEAMARALFKAWFVDFEPVRAKLEGRWQRGQSLPGLPAHLYALFSDRLVESELGEIPEGWEYTRASQLIEFNPSEPLRKGTEAPYIEMAALPTSGSWPEPPVSRPFGSGMRFRNGDTLLARITPCLENGKTAFVQCLPDDAVGWGSTEYIVMRSKASVPPEFGYLLARDAAFREQAIRSMTGTSGRQRVQADSVAAFKIAAPSNEAVWDAFSRVVAPAFKSIKANAEAIATLAQLRDTLLPKLISGELRVPDAEAFLKERGL</sequence>
<dbReference type="CDD" id="cd17260">
    <property type="entry name" value="RMtype1_S_EcoEI-TRD1-CR1_like"/>
    <property type="match status" value="1"/>
</dbReference>
<dbReference type="EMBL" id="PZKC01000004">
    <property type="protein sequence ID" value="PTD97148.1"/>
    <property type="molecule type" value="Genomic_DNA"/>
</dbReference>
<keyword evidence="6" id="KW-1185">Reference proteome</keyword>
<dbReference type="GO" id="GO:0003677">
    <property type="term" value="F:DNA binding"/>
    <property type="evidence" value="ECO:0007669"/>
    <property type="project" value="UniProtKB-KW"/>
</dbReference>
<dbReference type="InterPro" id="IPR000055">
    <property type="entry name" value="Restrct_endonuc_typeI_TRD"/>
</dbReference>
<dbReference type="Pfam" id="PF01420">
    <property type="entry name" value="Methylase_S"/>
    <property type="match status" value="1"/>
</dbReference>
<name>A0A2T4IH85_9RHOO</name>
<keyword evidence="5" id="KW-0255">Endonuclease</keyword>
<comment type="similarity">
    <text evidence="1">Belongs to the type-I restriction system S methylase family.</text>
</comment>
<proteinExistence type="inferred from homology"/>
<dbReference type="GO" id="GO:0004519">
    <property type="term" value="F:endonuclease activity"/>
    <property type="evidence" value="ECO:0007669"/>
    <property type="project" value="UniProtKB-KW"/>
</dbReference>
<dbReference type="Gene3D" id="3.90.220.20">
    <property type="entry name" value="DNA methylase specificity domains"/>
    <property type="match status" value="2"/>
</dbReference>
<dbReference type="GO" id="GO:0009307">
    <property type="term" value="P:DNA restriction-modification system"/>
    <property type="evidence" value="ECO:0007669"/>
    <property type="project" value="UniProtKB-KW"/>
</dbReference>
<dbReference type="InterPro" id="IPR052021">
    <property type="entry name" value="Type-I_RS_S_subunit"/>
</dbReference>
<reference evidence="5 6" key="1">
    <citation type="submission" date="2018-03" db="EMBL/GenBank/DDBJ databases">
        <authorList>
            <person name="Keele B.F."/>
        </authorList>
    </citation>
    <scope>NUCLEOTIDE SEQUENCE [LARGE SCALE GENOMIC DNA]</scope>
    <source>
        <strain evidence="5 6">D20</strain>
    </source>
</reference>
<comment type="caution">
    <text evidence="5">The sequence shown here is derived from an EMBL/GenBank/DDBJ whole genome shotgun (WGS) entry which is preliminary data.</text>
</comment>
<evidence type="ECO:0000313" key="5">
    <source>
        <dbReference type="EMBL" id="PTD97148.1"/>
    </source>
</evidence>
<dbReference type="Proteomes" id="UP000241193">
    <property type="component" value="Unassembled WGS sequence"/>
</dbReference>
<dbReference type="AlphaFoldDB" id="A0A2T4IH85"/>
<gene>
    <name evidence="5" type="ORF">C8261_05820</name>
</gene>
<feature type="domain" description="Type I restriction modification DNA specificity" evidence="4">
    <location>
        <begin position="15"/>
        <end position="117"/>
    </location>
</feature>
<dbReference type="InterPro" id="IPR044946">
    <property type="entry name" value="Restrct_endonuc_typeI_TRD_sf"/>
</dbReference>
<keyword evidence="5" id="KW-0378">Hydrolase</keyword>
<organism evidence="5 6">
    <name type="scientific">Pseudothauera lacus</name>
    <dbReference type="NCBI Taxonomy" id="2136175"/>
    <lineage>
        <taxon>Bacteria</taxon>
        <taxon>Pseudomonadati</taxon>
        <taxon>Pseudomonadota</taxon>
        <taxon>Betaproteobacteria</taxon>
        <taxon>Rhodocyclales</taxon>
        <taxon>Zoogloeaceae</taxon>
        <taxon>Pseudothauera</taxon>
    </lineage>
</organism>
<keyword evidence="2" id="KW-0680">Restriction system</keyword>
<dbReference type="PANTHER" id="PTHR30408:SF13">
    <property type="entry name" value="TYPE I RESTRICTION ENZYME HINDI SPECIFICITY SUBUNIT"/>
    <property type="match status" value="1"/>
</dbReference>
<keyword evidence="5" id="KW-0540">Nuclease</keyword>
<keyword evidence="3" id="KW-0238">DNA-binding</keyword>
<dbReference type="SUPFAM" id="SSF116734">
    <property type="entry name" value="DNA methylase specificity domain"/>
    <property type="match status" value="2"/>
</dbReference>
<protein>
    <submittedName>
        <fullName evidence="5">Restriction endonuclease subunit S</fullName>
    </submittedName>
</protein>
<evidence type="ECO:0000256" key="1">
    <source>
        <dbReference type="ARBA" id="ARBA00010923"/>
    </source>
</evidence>
<evidence type="ECO:0000259" key="4">
    <source>
        <dbReference type="Pfam" id="PF01420"/>
    </source>
</evidence>
<reference evidence="5 6" key="2">
    <citation type="submission" date="2018-04" db="EMBL/GenBank/DDBJ databases">
        <title>Thauera lacus sp. nov., isolated from an saline lake in Inner Mongolia, China.</title>
        <authorList>
            <person name="Liang Q.-Y."/>
        </authorList>
    </citation>
    <scope>NUCLEOTIDE SEQUENCE [LARGE SCALE GENOMIC DNA]</scope>
    <source>
        <strain evidence="5 6">D20</strain>
    </source>
</reference>
<evidence type="ECO:0000256" key="3">
    <source>
        <dbReference type="ARBA" id="ARBA00023125"/>
    </source>
</evidence>
<accession>A0A2T4IH85</accession>